<dbReference type="InterPro" id="IPR007420">
    <property type="entry name" value="DUF465"/>
</dbReference>
<dbReference type="Pfam" id="PF04325">
    <property type="entry name" value="DUF465"/>
    <property type="match status" value="1"/>
</dbReference>
<evidence type="ECO:0008006" key="3">
    <source>
        <dbReference type="Google" id="ProtNLM"/>
    </source>
</evidence>
<organism evidence="1 2">
    <name type="scientific">Zymomonas mobilis</name>
    <dbReference type="NCBI Taxonomy" id="542"/>
    <lineage>
        <taxon>Bacteria</taxon>
        <taxon>Pseudomonadati</taxon>
        <taxon>Pseudomonadota</taxon>
        <taxon>Alphaproteobacteria</taxon>
        <taxon>Sphingomonadales</taxon>
        <taxon>Zymomonadaceae</taxon>
        <taxon>Zymomonas</taxon>
    </lineage>
</organism>
<sequence length="52" mass="6161">MRNRHLAALFSKHADLDARLRTEATRPNPDFAVMNRLKKQKLRIKENIFSLK</sequence>
<protein>
    <recommendedName>
        <fullName evidence="3">DUF465 domain-containing protein</fullName>
    </recommendedName>
</protein>
<accession>A0A542W1E6</accession>
<dbReference type="Proteomes" id="UP000316887">
    <property type="component" value="Unassembled WGS sequence"/>
</dbReference>
<reference evidence="1 2" key="1">
    <citation type="submission" date="2019-06" db="EMBL/GenBank/DDBJ databases">
        <title>Genome sequencing of Zymomonas mobilis strains for genetic engineering and biofuel applications.</title>
        <authorList>
            <person name="Teravest M."/>
        </authorList>
    </citation>
    <scope>NUCLEOTIDE SEQUENCE [LARGE SCALE GENOMIC DNA]</scope>
    <source>
        <strain evidence="1 2">AN0101</strain>
    </source>
</reference>
<dbReference type="RefSeq" id="WP_141919739.1">
    <property type="nucleotide sequence ID" value="NZ_VFOF01000001.1"/>
</dbReference>
<gene>
    <name evidence="1" type="ORF">FBY58_0973</name>
</gene>
<dbReference type="Gene3D" id="6.10.280.50">
    <property type="match status" value="1"/>
</dbReference>
<dbReference type="OrthoDB" id="7452370at2"/>
<evidence type="ECO:0000313" key="1">
    <source>
        <dbReference type="EMBL" id="TQL17392.1"/>
    </source>
</evidence>
<evidence type="ECO:0000313" key="2">
    <source>
        <dbReference type="Proteomes" id="UP000316887"/>
    </source>
</evidence>
<dbReference type="InterPro" id="IPR038444">
    <property type="entry name" value="DUF465_sf"/>
</dbReference>
<proteinExistence type="predicted"/>
<name>A0A542W1E6_ZYMMB</name>
<dbReference type="EMBL" id="VFOF01000001">
    <property type="protein sequence ID" value="TQL17392.1"/>
    <property type="molecule type" value="Genomic_DNA"/>
</dbReference>
<dbReference type="AlphaFoldDB" id="A0A542W1E6"/>
<comment type="caution">
    <text evidence="1">The sequence shown here is derived from an EMBL/GenBank/DDBJ whole genome shotgun (WGS) entry which is preliminary data.</text>
</comment>